<evidence type="ECO:0000256" key="2">
    <source>
        <dbReference type="ARBA" id="ARBA00022737"/>
    </source>
</evidence>
<dbReference type="OrthoDB" id="10069167at2759"/>
<keyword evidence="9" id="KW-1185">Reference proteome</keyword>
<evidence type="ECO:0000313" key="9">
    <source>
        <dbReference type="Proteomes" id="UP000031036"/>
    </source>
</evidence>
<gene>
    <name evidence="8" type="primary">PRICKLE2</name>
    <name evidence="8" type="ORF">Tcan_03768</name>
</gene>
<dbReference type="PROSITE" id="PS50023">
    <property type="entry name" value="LIM_DOMAIN_2"/>
    <property type="match status" value="1"/>
</dbReference>
<keyword evidence="1 5" id="KW-0479">Metal-binding</keyword>
<dbReference type="GO" id="GO:0046872">
    <property type="term" value="F:metal ion binding"/>
    <property type="evidence" value="ECO:0007669"/>
    <property type="project" value="UniProtKB-KW"/>
</dbReference>
<feature type="compositionally biased region" description="Pro residues" evidence="6">
    <location>
        <begin position="219"/>
        <end position="231"/>
    </location>
</feature>
<feature type="region of interest" description="Disordered" evidence="6">
    <location>
        <begin position="204"/>
        <end position="236"/>
    </location>
</feature>
<feature type="domain" description="LIM zinc-binding" evidence="7">
    <location>
        <begin position="75"/>
        <end position="135"/>
    </location>
</feature>
<dbReference type="SUPFAM" id="SSF57716">
    <property type="entry name" value="Glucocorticoid receptor-like (DNA-binding domain)"/>
    <property type="match status" value="2"/>
</dbReference>
<dbReference type="OMA" id="DLHWHAS"/>
<dbReference type="FunFam" id="2.10.110.10:FF:000005">
    <property type="entry name" value="Testin isoform 1"/>
    <property type="match status" value="1"/>
</dbReference>
<proteinExistence type="predicted"/>
<keyword evidence="4 5" id="KW-0440">LIM domain</keyword>
<dbReference type="Proteomes" id="UP000031036">
    <property type="component" value="Unassembled WGS sequence"/>
</dbReference>
<evidence type="ECO:0000256" key="6">
    <source>
        <dbReference type="SAM" id="MobiDB-lite"/>
    </source>
</evidence>
<evidence type="ECO:0000256" key="5">
    <source>
        <dbReference type="PROSITE-ProRule" id="PRU00125"/>
    </source>
</evidence>
<dbReference type="SMART" id="SM00132">
    <property type="entry name" value="LIM"/>
    <property type="match status" value="3"/>
</dbReference>
<dbReference type="AlphaFoldDB" id="A0A0B2URP3"/>
<dbReference type="CDD" id="cd09340">
    <property type="entry name" value="LIM1_Testin_like"/>
    <property type="match status" value="1"/>
</dbReference>
<dbReference type="STRING" id="6265.A0A0B2URP3"/>
<evidence type="ECO:0000256" key="3">
    <source>
        <dbReference type="ARBA" id="ARBA00022833"/>
    </source>
</evidence>
<dbReference type="Gene3D" id="2.10.110.10">
    <property type="entry name" value="Cysteine Rich Protein"/>
    <property type="match status" value="3"/>
</dbReference>
<evidence type="ECO:0000259" key="7">
    <source>
        <dbReference type="PROSITE" id="PS50023"/>
    </source>
</evidence>
<evidence type="ECO:0000256" key="4">
    <source>
        <dbReference type="ARBA" id="ARBA00023038"/>
    </source>
</evidence>
<keyword evidence="3 5" id="KW-0862">Zinc</keyword>
<evidence type="ECO:0000256" key="1">
    <source>
        <dbReference type="ARBA" id="ARBA00022723"/>
    </source>
</evidence>
<dbReference type="InterPro" id="IPR047120">
    <property type="entry name" value="Pk/Esn/Tes"/>
</dbReference>
<evidence type="ECO:0000313" key="8">
    <source>
        <dbReference type="EMBL" id="KHN71585.1"/>
    </source>
</evidence>
<dbReference type="CDD" id="cd09341">
    <property type="entry name" value="LIM2_Testin_like"/>
    <property type="match status" value="1"/>
</dbReference>
<dbReference type="EMBL" id="JPKZ01021715">
    <property type="protein sequence ID" value="KHN71585.1"/>
    <property type="molecule type" value="Genomic_DNA"/>
</dbReference>
<comment type="caution">
    <text evidence="8">The sequence shown here is derived from an EMBL/GenBank/DDBJ whole genome shotgun (WGS) entry which is preliminary data.</text>
</comment>
<keyword evidence="2" id="KW-0677">Repeat</keyword>
<dbReference type="Pfam" id="PF00412">
    <property type="entry name" value="LIM"/>
    <property type="match status" value="3"/>
</dbReference>
<dbReference type="PANTHER" id="PTHR24211">
    <property type="entry name" value="LIM DOMAIN-CONTAINING PROTEIN"/>
    <property type="match status" value="1"/>
</dbReference>
<dbReference type="PROSITE" id="PS00478">
    <property type="entry name" value="LIM_DOMAIN_1"/>
    <property type="match status" value="1"/>
</dbReference>
<name>A0A0B2URP3_TOXCA</name>
<dbReference type="PANTHER" id="PTHR24211:SF20">
    <property type="entry name" value="PROTEIN ESPINAS-RELATED"/>
    <property type="match status" value="1"/>
</dbReference>
<sequence length="362" mass="41274">MGSASKKWAAGHVSCKGTLSEGNLIVSAERFGEDVQWHPQCFVCTECENLLVDLVYFKHGADVFCGRHHAEQIKPRCAKCDELIFSEECTEAEGRTWHMSHFSCNECGAQLGGQRYIAKNERVLCIPCFHRNFSLVCNTCKKEIIIEKPHITQGDTHWHADERCFCCCECGKNLLGKRYSFKDGRLFCGMDECQRKRSPKVSFDSSVSFESNRRRGSVPRPPPRNPPPPPSENIYETVLPCSSRDSDEIEYPRGYTRRSHSADMRIEGCRRNSCNKMSEECGKKQNFYSRMPPFESQRWKHQRCSSCSSSESDTDDIYLTNYLAASLPRSEQLSAEQQKGRRRPIVSTARTAKNKSNNCIVS</sequence>
<dbReference type="InterPro" id="IPR001781">
    <property type="entry name" value="Znf_LIM"/>
</dbReference>
<protein>
    <submittedName>
        <fullName evidence="8">Prickle-like protein 2</fullName>
    </submittedName>
</protein>
<organism evidence="8 9">
    <name type="scientific">Toxocara canis</name>
    <name type="common">Canine roundworm</name>
    <dbReference type="NCBI Taxonomy" id="6265"/>
    <lineage>
        <taxon>Eukaryota</taxon>
        <taxon>Metazoa</taxon>
        <taxon>Ecdysozoa</taxon>
        <taxon>Nematoda</taxon>
        <taxon>Chromadorea</taxon>
        <taxon>Rhabditida</taxon>
        <taxon>Spirurina</taxon>
        <taxon>Ascaridomorpha</taxon>
        <taxon>Ascaridoidea</taxon>
        <taxon>Toxocaridae</taxon>
        <taxon>Toxocara</taxon>
    </lineage>
</organism>
<accession>A0A0B2URP3</accession>
<reference evidence="8 9" key="1">
    <citation type="submission" date="2014-11" db="EMBL/GenBank/DDBJ databases">
        <title>Genetic blueprint of the zoonotic pathogen Toxocara canis.</title>
        <authorList>
            <person name="Zhu X.-Q."/>
            <person name="Korhonen P.K."/>
            <person name="Cai H."/>
            <person name="Young N.D."/>
            <person name="Nejsum P."/>
            <person name="von Samson-Himmelstjerna G."/>
            <person name="Boag P.R."/>
            <person name="Tan P."/>
            <person name="Li Q."/>
            <person name="Min J."/>
            <person name="Yang Y."/>
            <person name="Wang X."/>
            <person name="Fang X."/>
            <person name="Hall R.S."/>
            <person name="Hofmann A."/>
            <person name="Sternberg P.W."/>
            <person name="Jex A.R."/>
            <person name="Gasser R.B."/>
        </authorList>
    </citation>
    <scope>NUCLEOTIDE SEQUENCE [LARGE SCALE GENOMIC DNA]</scope>
    <source>
        <strain evidence="8">PN_DK_2014</strain>
    </source>
</reference>